<name>A0A822Z0X4_NELNU</name>
<accession>A0A822Z0X4</accession>
<dbReference type="Proteomes" id="UP000607653">
    <property type="component" value="Unassembled WGS sequence"/>
</dbReference>
<evidence type="ECO:0000313" key="3">
    <source>
        <dbReference type="Proteomes" id="UP000607653"/>
    </source>
</evidence>
<feature type="compositionally biased region" description="Basic and acidic residues" evidence="1">
    <location>
        <begin position="1"/>
        <end position="20"/>
    </location>
</feature>
<feature type="region of interest" description="Disordered" evidence="1">
    <location>
        <begin position="1"/>
        <end position="23"/>
    </location>
</feature>
<organism evidence="2 3">
    <name type="scientific">Nelumbo nucifera</name>
    <name type="common">Sacred lotus</name>
    <dbReference type="NCBI Taxonomy" id="4432"/>
    <lineage>
        <taxon>Eukaryota</taxon>
        <taxon>Viridiplantae</taxon>
        <taxon>Streptophyta</taxon>
        <taxon>Embryophyta</taxon>
        <taxon>Tracheophyta</taxon>
        <taxon>Spermatophyta</taxon>
        <taxon>Magnoliopsida</taxon>
        <taxon>Proteales</taxon>
        <taxon>Nelumbonaceae</taxon>
        <taxon>Nelumbo</taxon>
    </lineage>
</organism>
<proteinExistence type="predicted"/>
<evidence type="ECO:0000256" key="1">
    <source>
        <dbReference type="SAM" id="MobiDB-lite"/>
    </source>
</evidence>
<comment type="caution">
    <text evidence="2">The sequence shown here is derived from an EMBL/GenBank/DDBJ whole genome shotgun (WGS) entry which is preliminary data.</text>
</comment>
<protein>
    <submittedName>
        <fullName evidence="2">Uncharacterized protein</fullName>
    </submittedName>
</protein>
<sequence>MDRSPGKLFEDRSRDRRLTSEENSDGILPEKRLFRRFRICNFRQSMIC</sequence>
<evidence type="ECO:0000313" key="2">
    <source>
        <dbReference type="EMBL" id="DAD35128.1"/>
    </source>
</evidence>
<gene>
    <name evidence="2" type="ORF">HUJ06_005767</name>
</gene>
<reference evidence="2 3" key="1">
    <citation type="journal article" date="2020" name="Mol. Biol. Evol.">
        <title>Distinct Expression and Methylation Patterns for Genes with Different Fates following a Single Whole-Genome Duplication in Flowering Plants.</title>
        <authorList>
            <person name="Shi T."/>
            <person name="Rahmani R.S."/>
            <person name="Gugger P.F."/>
            <person name="Wang M."/>
            <person name="Li H."/>
            <person name="Zhang Y."/>
            <person name="Li Z."/>
            <person name="Wang Q."/>
            <person name="Van de Peer Y."/>
            <person name="Marchal K."/>
            <person name="Chen J."/>
        </authorList>
    </citation>
    <scope>NUCLEOTIDE SEQUENCE [LARGE SCALE GENOMIC DNA]</scope>
    <source>
        <tissue evidence="2">Leaf</tissue>
    </source>
</reference>
<keyword evidence="3" id="KW-1185">Reference proteome</keyword>
<dbReference type="AlphaFoldDB" id="A0A822Z0X4"/>
<dbReference type="EMBL" id="DUZY01000004">
    <property type="protein sequence ID" value="DAD35128.1"/>
    <property type="molecule type" value="Genomic_DNA"/>
</dbReference>